<evidence type="ECO:0000313" key="1">
    <source>
        <dbReference type="Ensembl" id="ENSGAGP00000006215.1"/>
    </source>
</evidence>
<accession>A0A452GVZ1</accession>
<sequence length="190" mass="19914">NLCPFCCLGCMLCIKYRWGHEDGGSGPSQRTRWCGGAMGGSGPSQRTRWCGGAMGGSGPSQRTRWCGGAMGGSGPSQRTRWCGGAMGGSGPSQRTRWCGGAMGGSGPSQRTRWCGGAMGGSTWVDMVTPPGSPLVEKPASRLSPPSRALRPLLPAARDLRLISHLCAASGLCSPMLCWSIHIYLTKFAEF</sequence>
<reference evidence="1" key="2">
    <citation type="submission" date="2025-08" db="UniProtKB">
        <authorList>
            <consortium name="Ensembl"/>
        </authorList>
    </citation>
    <scope>IDENTIFICATION</scope>
</reference>
<evidence type="ECO:0000313" key="2">
    <source>
        <dbReference type="Proteomes" id="UP000291020"/>
    </source>
</evidence>
<dbReference type="Proteomes" id="UP000291020">
    <property type="component" value="Unassembled WGS sequence"/>
</dbReference>
<dbReference type="AlphaFoldDB" id="A0A452GVZ1"/>
<proteinExistence type="predicted"/>
<organism evidence="1 2">
    <name type="scientific">Gopherus agassizii</name>
    <name type="common">Agassiz's desert tortoise</name>
    <dbReference type="NCBI Taxonomy" id="38772"/>
    <lineage>
        <taxon>Eukaryota</taxon>
        <taxon>Metazoa</taxon>
        <taxon>Chordata</taxon>
        <taxon>Craniata</taxon>
        <taxon>Vertebrata</taxon>
        <taxon>Euteleostomi</taxon>
        <taxon>Archelosauria</taxon>
        <taxon>Testudinata</taxon>
        <taxon>Testudines</taxon>
        <taxon>Cryptodira</taxon>
        <taxon>Durocryptodira</taxon>
        <taxon>Testudinoidea</taxon>
        <taxon>Testudinidae</taxon>
        <taxon>Gopherus</taxon>
    </lineage>
</organism>
<keyword evidence="2" id="KW-1185">Reference proteome</keyword>
<name>A0A452GVZ1_9SAUR</name>
<reference evidence="1" key="3">
    <citation type="submission" date="2025-09" db="UniProtKB">
        <authorList>
            <consortium name="Ensembl"/>
        </authorList>
    </citation>
    <scope>IDENTIFICATION</scope>
</reference>
<protein>
    <submittedName>
        <fullName evidence="1">Uncharacterized protein</fullName>
    </submittedName>
</protein>
<dbReference type="Ensembl" id="ENSGAGT00000007225.1">
    <property type="protein sequence ID" value="ENSGAGP00000006215.1"/>
    <property type="gene ID" value="ENSGAGG00000005000.1"/>
</dbReference>
<reference evidence="2" key="1">
    <citation type="journal article" date="2017" name="PLoS ONE">
        <title>The Agassiz's desert tortoise genome provides a resource for the conservation of a threatened species.</title>
        <authorList>
            <person name="Tollis M."/>
            <person name="DeNardo D.F."/>
            <person name="Cornelius J.A."/>
            <person name="Dolby G.A."/>
            <person name="Edwards T."/>
            <person name="Henen B.T."/>
            <person name="Karl A.E."/>
            <person name="Murphy R.W."/>
            <person name="Kusumi K."/>
        </authorList>
    </citation>
    <scope>NUCLEOTIDE SEQUENCE [LARGE SCALE GENOMIC DNA]</scope>
</reference>